<evidence type="ECO:0000313" key="2">
    <source>
        <dbReference type="Proteomes" id="UP001058974"/>
    </source>
</evidence>
<name>A0A9D4ZWY7_PEA</name>
<comment type="caution">
    <text evidence="1">The sequence shown here is derived from an EMBL/GenBank/DDBJ whole genome shotgun (WGS) entry which is preliminary data.</text>
</comment>
<protein>
    <recommendedName>
        <fullName evidence="3">Cellular nucleic acid-binding protein</fullName>
    </recommendedName>
</protein>
<proteinExistence type="predicted"/>
<gene>
    <name evidence="1" type="ORF">KIW84_073177</name>
</gene>
<keyword evidence="2" id="KW-1185">Reference proteome</keyword>
<sequence length="238" mass="27163">MDCGRSNWVDLVAEKAIADLRILISGHTRMALGNTRMRCWYAYGGKPYAYGWKRWHFERELVSVGTRIGKLLRVAYAYGIGGTRMSWARKCAIRVREIEMAGRGRDDAAIAEALGMLAGVLGGNPNVVGMGAARQLSEFQKNNPPMFKGAYDPDGAQKWLKEIERIFRVTECDDNQKVRFGTHMLSEEADDWWVATRTELEAAGDAEITWAVFRERFLRKYFPEDVRGKKEIEFLELK</sequence>
<dbReference type="Gramene" id="Psat07G0317700-T1">
    <property type="protein sequence ID" value="KAI5386934.1"/>
    <property type="gene ID" value="KIW84_073177"/>
</dbReference>
<organism evidence="1 2">
    <name type="scientific">Pisum sativum</name>
    <name type="common">Garden pea</name>
    <name type="synonym">Lathyrus oleraceus</name>
    <dbReference type="NCBI Taxonomy" id="3888"/>
    <lineage>
        <taxon>Eukaryota</taxon>
        <taxon>Viridiplantae</taxon>
        <taxon>Streptophyta</taxon>
        <taxon>Embryophyta</taxon>
        <taxon>Tracheophyta</taxon>
        <taxon>Spermatophyta</taxon>
        <taxon>Magnoliopsida</taxon>
        <taxon>eudicotyledons</taxon>
        <taxon>Gunneridae</taxon>
        <taxon>Pentapetalae</taxon>
        <taxon>rosids</taxon>
        <taxon>fabids</taxon>
        <taxon>Fabales</taxon>
        <taxon>Fabaceae</taxon>
        <taxon>Papilionoideae</taxon>
        <taxon>50 kb inversion clade</taxon>
        <taxon>NPAAA clade</taxon>
        <taxon>Hologalegina</taxon>
        <taxon>IRL clade</taxon>
        <taxon>Fabeae</taxon>
        <taxon>Lathyrus</taxon>
    </lineage>
</organism>
<evidence type="ECO:0008006" key="3">
    <source>
        <dbReference type="Google" id="ProtNLM"/>
    </source>
</evidence>
<dbReference type="AlphaFoldDB" id="A0A9D4ZWY7"/>
<reference evidence="1 2" key="1">
    <citation type="journal article" date="2022" name="Nat. Genet.">
        <title>Improved pea reference genome and pan-genome highlight genomic features and evolutionary characteristics.</title>
        <authorList>
            <person name="Yang T."/>
            <person name="Liu R."/>
            <person name="Luo Y."/>
            <person name="Hu S."/>
            <person name="Wang D."/>
            <person name="Wang C."/>
            <person name="Pandey M.K."/>
            <person name="Ge S."/>
            <person name="Xu Q."/>
            <person name="Li N."/>
            <person name="Li G."/>
            <person name="Huang Y."/>
            <person name="Saxena R.K."/>
            <person name="Ji Y."/>
            <person name="Li M."/>
            <person name="Yan X."/>
            <person name="He Y."/>
            <person name="Liu Y."/>
            <person name="Wang X."/>
            <person name="Xiang C."/>
            <person name="Varshney R.K."/>
            <person name="Ding H."/>
            <person name="Gao S."/>
            <person name="Zong X."/>
        </authorList>
    </citation>
    <scope>NUCLEOTIDE SEQUENCE [LARGE SCALE GENOMIC DNA]</scope>
    <source>
        <strain evidence="1 2">cv. Zhongwan 6</strain>
    </source>
</reference>
<dbReference type="Proteomes" id="UP001058974">
    <property type="component" value="Chromosome 7"/>
</dbReference>
<dbReference type="EMBL" id="JAMSHJ010000007">
    <property type="protein sequence ID" value="KAI5386934.1"/>
    <property type="molecule type" value="Genomic_DNA"/>
</dbReference>
<evidence type="ECO:0000313" key="1">
    <source>
        <dbReference type="EMBL" id="KAI5386934.1"/>
    </source>
</evidence>
<accession>A0A9D4ZWY7</accession>